<dbReference type="AlphaFoldDB" id="A0A915L5V7"/>
<dbReference type="WBParaSite" id="nRc.2.0.1.t45165-RA">
    <property type="protein sequence ID" value="nRc.2.0.1.t45165-RA"/>
    <property type="gene ID" value="nRc.2.0.1.g45165"/>
</dbReference>
<organism evidence="1 2">
    <name type="scientific">Romanomermis culicivorax</name>
    <name type="common">Nematode worm</name>
    <dbReference type="NCBI Taxonomy" id="13658"/>
    <lineage>
        <taxon>Eukaryota</taxon>
        <taxon>Metazoa</taxon>
        <taxon>Ecdysozoa</taxon>
        <taxon>Nematoda</taxon>
        <taxon>Enoplea</taxon>
        <taxon>Dorylaimia</taxon>
        <taxon>Mermithida</taxon>
        <taxon>Mermithoidea</taxon>
        <taxon>Mermithidae</taxon>
        <taxon>Romanomermis</taxon>
    </lineage>
</organism>
<keyword evidence="1" id="KW-1185">Reference proteome</keyword>
<protein>
    <submittedName>
        <fullName evidence="2">Uncharacterized protein</fullName>
    </submittedName>
</protein>
<name>A0A915L5V7_ROMCU</name>
<proteinExistence type="predicted"/>
<dbReference type="Proteomes" id="UP000887565">
    <property type="component" value="Unplaced"/>
</dbReference>
<accession>A0A915L5V7</accession>
<reference evidence="2" key="1">
    <citation type="submission" date="2022-11" db="UniProtKB">
        <authorList>
            <consortium name="WormBaseParasite"/>
        </authorList>
    </citation>
    <scope>IDENTIFICATION</scope>
</reference>
<sequence>MMWTSTTTVRNSTPWSTNNIKILKIKFSILQFFSKLKINVKNVNTVQGNIKTNSQTTKFCKLECSKSFSKEFVQFNEQWGRSQLDSQKTCKNHEKLHHLSNNLQKKI</sequence>
<evidence type="ECO:0000313" key="2">
    <source>
        <dbReference type="WBParaSite" id="nRc.2.0.1.t45165-RA"/>
    </source>
</evidence>
<evidence type="ECO:0000313" key="1">
    <source>
        <dbReference type="Proteomes" id="UP000887565"/>
    </source>
</evidence>